<dbReference type="OrthoDB" id="6376919at2759"/>
<dbReference type="SMART" id="SM00220">
    <property type="entry name" value="S_TKc"/>
    <property type="match status" value="1"/>
</dbReference>
<dbReference type="PROSITE" id="PS00010">
    <property type="entry name" value="ASX_HYDROXYL"/>
    <property type="match status" value="1"/>
</dbReference>
<dbReference type="GO" id="GO:0007166">
    <property type="term" value="P:cell surface receptor signaling pathway"/>
    <property type="evidence" value="ECO:0000318"/>
    <property type="project" value="GO_Central"/>
</dbReference>
<dbReference type="Gene3D" id="2.10.25.10">
    <property type="entry name" value="Laminin"/>
    <property type="match status" value="1"/>
</dbReference>
<dbReference type="InterPro" id="IPR025287">
    <property type="entry name" value="WAK_GUB"/>
</dbReference>
<keyword evidence="12 21" id="KW-1133">Transmembrane helix</keyword>
<evidence type="ECO:0000256" key="2">
    <source>
        <dbReference type="ARBA" id="ARBA00022527"/>
    </source>
</evidence>
<keyword evidence="2" id="KW-0723">Serine/threonine-protein kinase</keyword>
<keyword evidence="4" id="KW-0597">Phosphoprotein</keyword>
<dbReference type="InterPro" id="IPR049883">
    <property type="entry name" value="NOTCH1_EGF-like"/>
</dbReference>
<dbReference type="FunFam" id="1.10.510.10:FF:000084">
    <property type="entry name" value="Wall-associated receptor kinase 2"/>
    <property type="match status" value="1"/>
</dbReference>
<organism evidence="25 27">
    <name type="scientific">Juglans regia</name>
    <name type="common">English walnut</name>
    <dbReference type="NCBI Taxonomy" id="51240"/>
    <lineage>
        <taxon>Eukaryota</taxon>
        <taxon>Viridiplantae</taxon>
        <taxon>Streptophyta</taxon>
        <taxon>Embryophyta</taxon>
        <taxon>Tracheophyta</taxon>
        <taxon>Spermatophyta</taxon>
        <taxon>Magnoliopsida</taxon>
        <taxon>eudicotyledons</taxon>
        <taxon>Gunneridae</taxon>
        <taxon>Pentapetalae</taxon>
        <taxon>rosids</taxon>
        <taxon>fabids</taxon>
        <taxon>Fagales</taxon>
        <taxon>Juglandaceae</taxon>
        <taxon>Juglans</taxon>
    </lineage>
</organism>
<evidence type="ECO:0000256" key="10">
    <source>
        <dbReference type="ARBA" id="ARBA00022777"/>
    </source>
</evidence>
<dbReference type="PROSITE" id="PS50011">
    <property type="entry name" value="PROTEIN_KINASE_DOM"/>
    <property type="match status" value="1"/>
</dbReference>
<comment type="subcellular location">
    <subcellularLocation>
        <location evidence="1">Membrane</location>
        <topology evidence="1">Single-pass type I membrane protein</topology>
    </subcellularLocation>
</comment>
<dbReference type="FunFam" id="3.30.200.20:FF:000043">
    <property type="entry name" value="Wall-associated receptor kinase 2"/>
    <property type="match status" value="1"/>
</dbReference>
<evidence type="ECO:0000313" key="29">
    <source>
        <dbReference type="RefSeq" id="XP_035546445.1"/>
    </source>
</evidence>
<dbReference type="Gene3D" id="3.30.200.20">
    <property type="entry name" value="Phosphorylase Kinase, domain 1"/>
    <property type="match status" value="1"/>
</dbReference>
<dbReference type="InterPro" id="IPR011009">
    <property type="entry name" value="Kinase-like_dom_sf"/>
</dbReference>
<evidence type="ECO:0000313" key="26">
    <source>
        <dbReference type="RefSeq" id="XP_035546442.1"/>
    </source>
</evidence>
<proteinExistence type="predicted"/>
<evidence type="ECO:0000256" key="8">
    <source>
        <dbReference type="ARBA" id="ARBA00022737"/>
    </source>
</evidence>
<dbReference type="GO" id="GO:0005509">
    <property type="term" value="F:calcium ion binding"/>
    <property type="evidence" value="ECO:0007669"/>
    <property type="project" value="InterPro"/>
</dbReference>
<dbReference type="PROSITE" id="PS50026">
    <property type="entry name" value="EGF_3"/>
    <property type="match status" value="1"/>
</dbReference>
<dbReference type="PANTHER" id="PTHR27005">
    <property type="entry name" value="WALL-ASSOCIATED RECEPTOR KINASE-LIKE 21"/>
    <property type="match status" value="1"/>
</dbReference>
<keyword evidence="14" id="KW-1015">Disulfide bond</keyword>
<dbReference type="KEGG" id="jre:109010662"/>
<dbReference type="GeneID" id="109010662"/>
<keyword evidence="15" id="KW-0325">Glycoprotein</keyword>
<dbReference type="FunFam" id="2.10.25.10:FF:000038">
    <property type="entry name" value="Fibrillin 2"/>
    <property type="match status" value="1"/>
</dbReference>
<feature type="domain" description="EGF-like" evidence="24">
    <location>
        <begin position="321"/>
        <end position="354"/>
    </location>
</feature>
<comment type="caution">
    <text evidence="19">Lacks conserved residue(s) required for the propagation of feature annotation.</text>
</comment>
<evidence type="ECO:0000256" key="6">
    <source>
        <dbReference type="ARBA" id="ARBA00022692"/>
    </source>
</evidence>
<keyword evidence="25" id="KW-1185">Reference proteome</keyword>
<dbReference type="InterPro" id="IPR001881">
    <property type="entry name" value="EGF-like_Ca-bd_dom"/>
</dbReference>
<protein>
    <submittedName>
        <fullName evidence="26 27">Wall-associated receptor kinase 3-like</fullName>
    </submittedName>
</protein>
<evidence type="ECO:0000259" key="23">
    <source>
        <dbReference type="PROSITE" id="PS50011"/>
    </source>
</evidence>
<keyword evidence="7 22" id="KW-0732">Signal</keyword>
<evidence type="ECO:0000256" key="9">
    <source>
        <dbReference type="ARBA" id="ARBA00022741"/>
    </source>
</evidence>
<dbReference type="Pfam" id="PF08488">
    <property type="entry name" value="WAK"/>
    <property type="match status" value="1"/>
</dbReference>
<dbReference type="InterPro" id="IPR013695">
    <property type="entry name" value="WAK"/>
</dbReference>
<evidence type="ECO:0000313" key="25">
    <source>
        <dbReference type="Proteomes" id="UP000235220"/>
    </source>
</evidence>
<evidence type="ECO:0000256" key="13">
    <source>
        <dbReference type="ARBA" id="ARBA00023136"/>
    </source>
</evidence>
<evidence type="ECO:0000256" key="7">
    <source>
        <dbReference type="ARBA" id="ARBA00022729"/>
    </source>
</evidence>
<evidence type="ECO:0000256" key="19">
    <source>
        <dbReference type="PROSITE-ProRule" id="PRU00076"/>
    </source>
</evidence>
<evidence type="ECO:0000256" key="15">
    <source>
        <dbReference type="ARBA" id="ARBA00023180"/>
    </source>
</evidence>
<dbReference type="GO" id="GO:0030247">
    <property type="term" value="F:polysaccharide binding"/>
    <property type="evidence" value="ECO:0007669"/>
    <property type="project" value="InterPro"/>
</dbReference>
<evidence type="ECO:0000256" key="21">
    <source>
        <dbReference type="SAM" id="Phobius"/>
    </source>
</evidence>
<dbReference type="Pfam" id="PF07645">
    <property type="entry name" value="EGF_CA"/>
    <property type="match status" value="1"/>
</dbReference>
<dbReference type="RefSeq" id="XP_035546445.1">
    <property type="nucleotide sequence ID" value="XM_035690552.1"/>
</dbReference>
<dbReference type="SMART" id="SM00179">
    <property type="entry name" value="EGF_CA"/>
    <property type="match status" value="1"/>
</dbReference>
<dbReference type="CDD" id="cd14066">
    <property type="entry name" value="STKc_IRAK"/>
    <property type="match status" value="1"/>
</dbReference>
<sequence>MAFSGKLLQPLPVLGVLIVLILVATVASIPNSTCNRMCGEVEIPYPFGTSDGCYLDSTFLITCNNTFHPPKPSLGSDLFVQDISVLDGELRVWNPVASLCKVLKKGACVERSVYSKCYADQEPISISVNYSTGNSSSFKLSNIFRISNKRNKITAVGCGVYSFIQGSVEQNGFTTGCLSLCNSNASDVVNGSCSGIGCCQTSIPKGATEFDLSVRSLSEYNTKTLGIGECAYGFIVDEKAYNFSSSDFEALKHRETVPLVLDWAVGYETCEDAKKNKDSYACKATHSYCYNSNNGPGYRCNCSDGYKGNPYLPGGPDSCQDINECISKPCAGNATCNNTDGNYKCTCLHGFEGDGRMPPGIGCRPKLESQSRIIPIALGISIGLLVLLLGSSLVYWILQKRKLIKLKEKWFQQNGGLMLQQRLPNQIGSMETKVFSTEELEKATDNYNKSRVLGQGGYGVVYKGILSDDRVVAIKKSKIGDQSQIEQFINEVIVLTQINHRNVVKLLGCCLETEVPMLVYEFITNGTLSDHLHDKSRSSLLSWDKRLKIATESAGALAYLHFEASMPIIHRDVKTANILLDENHTAKVSDFGASRLVPLDQTQLTTLVQGTLGYLDPEYFHTSHLTEKSDVYSFGVVLAELLTGKKVISLDRPESERNLATYFVSMVKDDRLAEVLDDNIQNGSHIEELKKVANVAKRCLSVKGDDRPSMKEVAVELDGLRVQGKKARKEANVNTEEREYFLHPSTHSLSIDVGVGYSSTSTIDSMGNQVLKPTDDGR</sequence>
<keyword evidence="9 20" id="KW-0547">Nucleotide-binding</keyword>
<keyword evidence="3 19" id="KW-0245">EGF-like domain</keyword>
<keyword evidence="6 21" id="KW-0812">Transmembrane</keyword>
<dbReference type="PROSITE" id="PS01187">
    <property type="entry name" value="EGF_CA"/>
    <property type="match status" value="1"/>
</dbReference>
<dbReference type="InterPro" id="IPR008271">
    <property type="entry name" value="Ser/Thr_kinase_AS"/>
</dbReference>
<dbReference type="InterPro" id="IPR000719">
    <property type="entry name" value="Prot_kinase_dom"/>
</dbReference>
<evidence type="ECO:0000256" key="5">
    <source>
        <dbReference type="ARBA" id="ARBA00022679"/>
    </source>
</evidence>
<dbReference type="Gramene" id="Jr06_03020_p1">
    <property type="protein sequence ID" value="cds.Jr06_03020_p1"/>
    <property type="gene ID" value="Jr06_03020"/>
</dbReference>
<dbReference type="InterPro" id="IPR000152">
    <property type="entry name" value="EGF-type_Asp/Asn_hydroxyl_site"/>
</dbReference>
<dbReference type="SUPFAM" id="SSF56112">
    <property type="entry name" value="Protein kinase-like (PK-like)"/>
    <property type="match status" value="1"/>
</dbReference>
<feature type="chain" id="PRO_5014290247" evidence="22">
    <location>
        <begin position="29"/>
        <end position="778"/>
    </location>
</feature>
<dbReference type="InterPro" id="IPR001245">
    <property type="entry name" value="Ser-Thr/Tyr_kinase_cat_dom"/>
</dbReference>
<dbReference type="AlphaFoldDB" id="A0A2I4GT77"/>
<reference evidence="26 27" key="1">
    <citation type="submission" date="2025-04" db="UniProtKB">
        <authorList>
            <consortium name="RefSeq"/>
        </authorList>
    </citation>
    <scope>IDENTIFICATION</scope>
    <source>
        <tissue evidence="26 27">Leaves</tissue>
    </source>
</reference>
<dbReference type="InterPro" id="IPR045274">
    <property type="entry name" value="WAK-like"/>
</dbReference>
<dbReference type="InterPro" id="IPR018097">
    <property type="entry name" value="EGF_Ca-bd_CS"/>
</dbReference>
<dbReference type="Gene3D" id="1.10.510.10">
    <property type="entry name" value="Transferase(Phosphotransferase) domain 1"/>
    <property type="match status" value="1"/>
</dbReference>
<evidence type="ECO:0000256" key="12">
    <source>
        <dbReference type="ARBA" id="ARBA00022989"/>
    </source>
</evidence>
<dbReference type="RefSeq" id="XP_035546442.1">
    <property type="nucleotide sequence ID" value="XM_035690549.1"/>
</dbReference>
<evidence type="ECO:0000256" key="16">
    <source>
        <dbReference type="ARBA" id="ARBA00047558"/>
    </source>
</evidence>
<dbReference type="Pfam" id="PF07714">
    <property type="entry name" value="PK_Tyr_Ser-Thr"/>
    <property type="match status" value="1"/>
</dbReference>
<comment type="catalytic activity">
    <reaction evidence="16">
        <text>L-seryl-[protein] + ATP = O-phospho-L-seryl-[protein] + ADP + H(+)</text>
        <dbReference type="Rhea" id="RHEA:17989"/>
        <dbReference type="Rhea" id="RHEA-COMP:9863"/>
        <dbReference type="Rhea" id="RHEA-COMP:11604"/>
        <dbReference type="ChEBI" id="CHEBI:15378"/>
        <dbReference type="ChEBI" id="CHEBI:29999"/>
        <dbReference type="ChEBI" id="CHEBI:30616"/>
        <dbReference type="ChEBI" id="CHEBI:83421"/>
        <dbReference type="ChEBI" id="CHEBI:456216"/>
    </reaction>
</comment>
<dbReference type="PROSITE" id="PS00108">
    <property type="entry name" value="PROTEIN_KINASE_ST"/>
    <property type="match status" value="1"/>
</dbReference>
<name>A0A2I4GT77_JUGRE</name>
<evidence type="ECO:0000256" key="3">
    <source>
        <dbReference type="ARBA" id="ARBA00022536"/>
    </source>
</evidence>
<dbReference type="InterPro" id="IPR000742">
    <property type="entry name" value="EGF"/>
</dbReference>
<evidence type="ECO:0000313" key="27">
    <source>
        <dbReference type="RefSeq" id="XP_035546443.1"/>
    </source>
</evidence>
<dbReference type="InterPro" id="IPR017441">
    <property type="entry name" value="Protein_kinase_ATP_BS"/>
</dbReference>
<dbReference type="PROSITE" id="PS00107">
    <property type="entry name" value="PROTEIN_KINASE_ATP"/>
    <property type="match status" value="1"/>
</dbReference>
<dbReference type="GO" id="GO:0005886">
    <property type="term" value="C:plasma membrane"/>
    <property type="evidence" value="ECO:0000318"/>
    <property type="project" value="GO_Central"/>
</dbReference>
<evidence type="ECO:0000256" key="4">
    <source>
        <dbReference type="ARBA" id="ARBA00022553"/>
    </source>
</evidence>
<dbReference type="SMART" id="SM00181">
    <property type="entry name" value="EGF"/>
    <property type="match status" value="2"/>
</dbReference>
<evidence type="ECO:0000256" key="1">
    <source>
        <dbReference type="ARBA" id="ARBA00004479"/>
    </source>
</evidence>
<feature type="binding site" evidence="20">
    <location>
        <position position="476"/>
    </location>
    <ligand>
        <name>ATP</name>
        <dbReference type="ChEBI" id="CHEBI:30616"/>
    </ligand>
</feature>
<dbReference type="RefSeq" id="XP_035546444.1">
    <property type="nucleotide sequence ID" value="XM_035690551.1"/>
</dbReference>
<keyword evidence="13 21" id="KW-0472">Membrane</keyword>
<feature type="signal peptide" evidence="22">
    <location>
        <begin position="1"/>
        <end position="28"/>
    </location>
</feature>
<dbReference type="RefSeq" id="XP_035546443.1">
    <property type="nucleotide sequence ID" value="XM_035690550.1"/>
</dbReference>
<evidence type="ECO:0000256" key="11">
    <source>
        <dbReference type="ARBA" id="ARBA00022840"/>
    </source>
</evidence>
<evidence type="ECO:0000313" key="28">
    <source>
        <dbReference type="RefSeq" id="XP_035546444.1"/>
    </source>
</evidence>
<feature type="domain" description="Protein kinase" evidence="23">
    <location>
        <begin position="447"/>
        <end position="720"/>
    </location>
</feature>
<accession>A0A2I4GT77</accession>
<dbReference type="GO" id="GO:0004674">
    <property type="term" value="F:protein serine/threonine kinase activity"/>
    <property type="evidence" value="ECO:0007669"/>
    <property type="project" value="UniProtKB-KW"/>
</dbReference>
<gene>
    <name evidence="26 27 28 29" type="primary">LOC109010662</name>
</gene>
<keyword evidence="10" id="KW-0418">Kinase</keyword>
<comment type="catalytic activity">
    <reaction evidence="17">
        <text>L-threonyl-[protein] + ATP = O-phospho-L-threonyl-[protein] + ADP + H(+)</text>
        <dbReference type="Rhea" id="RHEA:46608"/>
        <dbReference type="Rhea" id="RHEA-COMP:11060"/>
        <dbReference type="Rhea" id="RHEA-COMP:11605"/>
        <dbReference type="ChEBI" id="CHEBI:15378"/>
        <dbReference type="ChEBI" id="CHEBI:30013"/>
        <dbReference type="ChEBI" id="CHEBI:30616"/>
        <dbReference type="ChEBI" id="CHEBI:61977"/>
        <dbReference type="ChEBI" id="CHEBI:456216"/>
    </reaction>
</comment>
<evidence type="ECO:0000256" key="22">
    <source>
        <dbReference type="SAM" id="SignalP"/>
    </source>
</evidence>
<evidence type="ECO:0000259" key="24">
    <source>
        <dbReference type="PROSITE" id="PS50026"/>
    </source>
</evidence>
<feature type="transmembrane region" description="Helical" evidence="21">
    <location>
        <begin position="373"/>
        <end position="398"/>
    </location>
</feature>
<keyword evidence="11 20" id="KW-0067">ATP-binding</keyword>
<keyword evidence="8" id="KW-0677">Repeat</keyword>
<dbReference type="SUPFAM" id="SSF57196">
    <property type="entry name" value="EGF/Laminin"/>
    <property type="match status" value="1"/>
</dbReference>
<evidence type="ECO:0000256" key="17">
    <source>
        <dbReference type="ARBA" id="ARBA00047951"/>
    </source>
</evidence>
<dbReference type="GO" id="GO:0005524">
    <property type="term" value="F:ATP binding"/>
    <property type="evidence" value="ECO:0007669"/>
    <property type="project" value="UniProtKB-UniRule"/>
</dbReference>
<evidence type="ECO:0000256" key="18">
    <source>
        <dbReference type="ARBA" id="ARBA00058961"/>
    </source>
</evidence>
<evidence type="ECO:0000256" key="20">
    <source>
        <dbReference type="PROSITE-ProRule" id="PRU10141"/>
    </source>
</evidence>
<dbReference type="SMR" id="A0A2I4GT77"/>
<dbReference type="Pfam" id="PF13947">
    <property type="entry name" value="GUB_WAK_bind"/>
    <property type="match status" value="1"/>
</dbReference>
<dbReference type="Proteomes" id="UP000235220">
    <property type="component" value="Chromosome 6"/>
</dbReference>
<comment type="function">
    <text evidence="18">Serine/threonine-protein kinase that may function as a signaling receptor of extracellular matrix component. Binding to pectin may have significance in the control of cell expansion, morphogenesis and development.</text>
</comment>
<evidence type="ECO:0000256" key="14">
    <source>
        <dbReference type="ARBA" id="ARBA00023157"/>
    </source>
</evidence>
<keyword evidence="5" id="KW-0808">Transferase</keyword>
<dbReference type="PANTHER" id="PTHR27005:SF283">
    <property type="entry name" value="OS02G0633066 PROTEIN"/>
    <property type="match status" value="1"/>
</dbReference>
<dbReference type="CDD" id="cd00054">
    <property type="entry name" value="EGF_CA"/>
    <property type="match status" value="1"/>
</dbReference>